<keyword evidence="3" id="KW-1185">Reference proteome</keyword>
<feature type="compositionally biased region" description="Basic and acidic residues" evidence="1">
    <location>
        <begin position="95"/>
        <end position="105"/>
    </location>
</feature>
<comment type="caution">
    <text evidence="2">The sequence shown here is derived from an EMBL/GenBank/DDBJ whole genome shotgun (WGS) entry which is preliminary data.</text>
</comment>
<sequence>MLISAHSRERAVSRSTPAASAPSMLLRRRPPTPSNALRHAAAHTGTFAGACDRRPPPPPRNAPVLPPSNAPHRRPPTPPCHHSPMCRPPATARARSRERTMDAHRRCPPRHPRAATLQRPGPRPSNAPRSQERAVFAADVRLRRPLNAPAPLLSNAPCRVAHACTAHACTRACSFAVDAHCRHPLDPPRHRSPMCCARARSFALDARRRCPLDAPCAATLQHPRAAAPLPAHARGSAVSCCRPAPRTGFDARRCCHPVLLPCTARVCSQKRARARFRCLPPPLCTTVPGFQCPAPLSLPVHCAGLFLMSPAPLQPLP</sequence>
<evidence type="ECO:0000256" key="1">
    <source>
        <dbReference type="SAM" id="MobiDB-lite"/>
    </source>
</evidence>
<feature type="compositionally biased region" description="Pro residues" evidence="1">
    <location>
        <begin position="56"/>
        <end position="69"/>
    </location>
</feature>
<dbReference type="AlphaFoldDB" id="A0AAD6YE79"/>
<dbReference type="Proteomes" id="UP001219525">
    <property type="component" value="Unassembled WGS sequence"/>
</dbReference>
<organism evidence="2 3">
    <name type="scientific">Mycena pura</name>
    <dbReference type="NCBI Taxonomy" id="153505"/>
    <lineage>
        <taxon>Eukaryota</taxon>
        <taxon>Fungi</taxon>
        <taxon>Dikarya</taxon>
        <taxon>Basidiomycota</taxon>
        <taxon>Agaricomycotina</taxon>
        <taxon>Agaricomycetes</taxon>
        <taxon>Agaricomycetidae</taxon>
        <taxon>Agaricales</taxon>
        <taxon>Marasmiineae</taxon>
        <taxon>Mycenaceae</taxon>
        <taxon>Mycena</taxon>
    </lineage>
</organism>
<proteinExistence type="predicted"/>
<accession>A0AAD6YE79</accession>
<protein>
    <submittedName>
        <fullName evidence="2">Uncharacterized protein</fullName>
    </submittedName>
</protein>
<feature type="compositionally biased region" description="Basic and acidic residues" evidence="1">
    <location>
        <begin position="1"/>
        <end position="12"/>
    </location>
</feature>
<gene>
    <name evidence="2" type="ORF">GGX14DRAFT_562010</name>
</gene>
<evidence type="ECO:0000313" key="2">
    <source>
        <dbReference type="EMBL" id="KAJ7216446.1"/>
    </source>
</evidence>
<name>A0AAD6YE79_9AGAR</name>
<evidence type="ECO:0000313" key="3">
    <source>
        <dbReference type="Proteomes" id="UP001219525"/>
    </source>
</evidence>
<reference evidence="2" key="1">
    <citation type="submission" date="2023-03" db="EMBL/GenBank/DDBJ databases">
        <title>Massive genome expansion in bonnet fungi (Mycena s.s.) driven by repeated elements and novel gene families across ecological guilds.</title>
        <authorList>
            <consortium name="Lawrence Berkeley National Laboratory"/>
            <person name="Harder C.B."/>
            <person name="Miyauchi S."/>
            <person name="Viragh M."/>
            <person name="Kuo A."/>
            <person name="Thoen E."/>
            <person name="Andreopoulos B."/>
            <person name="Lu D."/>
            <person name="Skrede I."/>
            <person name="Drula E."/>
            <person name="Henrissat B."/>
            <person name="Morin E."/>
            <person name="Kohler A."/>
            <person name="Barry K."/>
            <person name="LaButti K."/>
            <person name="Morin E."/>
            <person name="Salamov A."/>
            <person name="Lipzen A."/>
            <person name="Mereny Z."/>
            <person name="Hegedus B."/>
            <person name="Baldrian P."/>
            <person name="Stursova M."/>
            <person name="Weitz H."/>
            <person name="Taylor A."/>
            <person name="Grigoriev I.V."/>
            <person name="Nagy L.G."/>
            <person name="Martin F."/>
            <person name="Kauserud H."/>
        </authorList>
    </citation>
    <scope>NUCLEOTIDE SEQUENCE</scope>
    <source>
        <strain evidence="2">9144</strain>
    </source>
</reference>
<dbReference type="EMBL" id="JARJCW010000015">
    <property type="protein sequence ID" value="KAJ7216446.1"/>
    <property type="molecule type" value="Genomic_DNA"/>
</dbReference>
<feature type="region of interest" description="Disordered" evidence="1">
    <location>
        <begin position="1"/>
        <end position="132"/>
    </location>
</feature>